<proteinExistence type="predicted"/>
<feature type="transmembrane region" description="Helical" evidence="1">
    <location>
        <begin position="54"/>
        <end position="71"/>
    </location>
</feature>
<protein>
    <submittedName>
        <fullName evidence="2">Uncharacterized protein</fullName>
    </submittedName>
</protein>
<feature type="transmembrane region" description="Helical" evidence="1">
    <location>
        <begin position="78"/>
        <end position="97"/>
    </location>
</feature>
<sequence>MSNKSISILFIATVVVQILSAILFSMFSDGFYSLSDGQLFKCGDLVSSGGDDEVIMLVFAGLVFPALFRIFRMKRKASGAEAFIFIGIMGASIWIALQSSDCGEFATTMIGNRDPFLLVFFVSGLLSVLTMVKLAVRP</sequence>
<evidence type="ECO:0000256" key="1">
    <source>
        <dbReference type="SAM" id="Phobius"/>
    </source>
</evidence>
<keyword evidence="1" id="KW-1133">Transmembrane helix</keyword>
<feature type="transmembrane region" description="Helical" evidence="1">
    <location>
        <begin position="117"/>
        <end position="136"/>
    </location>
</feature>
<dbReference type="EMBL" id="FRBW01000006">
    <property type="protein sequence ID" value="SHN12750.1"/>
    <property type="molecule type" value="Genomic_DNA"/>
</dbReference>
<name>A0A1M7P936_9HYPH</name>
<evidence type="ECO:0000313" key="3">
    <source>
        <dbReference type="Proteomes" id="UP000186002"/>
    </source>
</evidence>
<keyword evidence="1" id="KW-0472">Membrane</keyword>
<keyword evidence="1" id="KW-0812">Transmembrane</keyword>
<keyword evidence="3" id="KW-1185">Reference proteome</keyword>
<dbReference type="RefSeq" id="WP_073015313.1">
    <property type="nucleotide sequence ID" value="NZ_FRBW01000006.1"/>
</dbReference>
<accession>A0A1M7P936</accession>
<dbReference type="Proteomes" id="UP000186002">
    <property type="component" value="Unassembled WGS sequence"/>
</dbReference>
<organism evidence="2 3">
    <name type="scientific">Roseibium suaedae</name>
    <dbReference type="NCBI Taxonomy" id="735517"/>
    <lineage>
        <taxon>Bacteria</taxon>
        <taxon>Pseudomonadati</taxon>
        <taxon>Pseudomonadota</taxon>
        <taxon>Alphaproteobacteria</taxon>
        <taxon>Hyphomicrobiales</taxon>
        <taxon>Stappiaceae</taxon>
        <taxon>Roseibium</taxon>
    </lineage>
</organism>
<gene>
    <name evidence="2" type="ORF">SAMN05444272_4180</name>
</gene>
<reference evidence="2 3" key="1">
    <citation type="submission" date="2016-11" db="EMBL/GenBank/DDBJ databases">
        <authorList>
            <person name="Jaros S."/>
            <person name="Januszkiewicz K."/>
            <person name="Wedrychowicz H."/>
        </authorList>
    </citation>
    <scope>NUCLEOTIDE SEQUENCE [LARGE SCALE GENOMIC DNA]</scope>
    <source>
        <strain evidence="2 3">DSM 22153</strain>
    </source>
</reference>
<feature type="transmembrane region" description="Helical" evidence="1">
    <location>
        <begin position="7"/>
        <end position="27"/>
    </location>
</feature>
<dbReference type="AlphaFoldDB" id="A0A1M7P936"/>
<evidence type="ECO:0000313" key="2">
    <source>
        <dbReference type="EMBL" id="SHN12750.1"/>
    </source>
</evidence>
<dbReference type="OrthoDB" id="9936531at2"/>